<accession>A0ABV0MPZ0</accession>
<organism evidence="2 3">
    <name type="scientific">Goodea atripinnis</name>
    <dbReference type="NCBI Taxonomy" id="208336"/>
    <lineage>
        <taxon>Eukaryota</taxon>
        <taxon>Metazoa</taxon>
        <taxon>Chordata</taxon>
        <taxon>Craniata</taxon>
        <taxon>Vertebrata</taxon>
        <taxon>Euteleostomi</taxon>
        <taxon>Actinopterygii</taxon>
        <taxon>Neopterygii</taxon>
        <taxon>Teleostei</taxon>
        <taxon>Neoteleostei</taxon>
        <taxon>Acanthomorphata</taxon>
        <taxon>Ovalentaria</taxon>
        <taxon>Atherinomorphae</taxon>
        <taxon>Cyprinodontiformes</taxon>
        <taxon>Goodeidae</taxon>
        <taxon>Goodea</taxon>
    </lineage>
</organism>
<keyword evidence="1" id="KW-1133">Transmembrane helix</keyword>
<evidence type="ECO:0000313" key="3">
    <source>
        <dbReference type="Proteomes" id="UP001476798"/>
    </source>
</evidence>
<name>A0ABV0MPZ0_9TELE</name>
<proteinExistence type="predicted"/>
<dbReference type="Proteomes" id="UP001476798">
    <property type="component" value="Unassembled WGS sequence"/>
</dbReference>
<sequence length="131" mass="14258">MLPTKNDRKTVWIDENLTKHRTPSGLPAWCGGVCHEGVCAASIWGGGGCGWHVGSAACGWVVSSFWIWGHRHLNRLSGDSGAELCILNSFHPPFSPLFFSPSLPFSFLPDLSLFLATFFLSLSTAIEIVPK</sequence>
<evidence type="ECO:0000313" key="2">
    <source>
        <dbReference type="EMBL" id="MEQ2161176.1"/>
    </source>
</evidence>
<keyword evidence="1" id="KW-0472">Membrane</keyword>
<keyword evidence="3" id="KW-1185">Reference proteome</keyword>
<comment type="caution">
    <text evidence="2">The sequence shown here is derived from an EMBL/GenBank/DDBJ whole genome shotgun (WGS) entry which is preliminary data.</text>
</comment>
<keyword evidence="1" id="KW-0812">Transmembrane</keyword>
<dbReference type="EMBL" id="JAHRIO010010351">
    <property type="protein sequence ID" value="MEQ2161176.1"/>
    <property type="molecule type" value="Genomic_DNA"/>
</dbReference>
<evidence type="ECO:0000256" key="1">
    <source>
        <dbReference type="SAM" id="Phobius"/>
    </source>
</evidence>
<feature type="transmembrane region" description="Helical" evidence="1">
    <location>
        <begin position="111"/>
        <end position="129"/>
    </location>
</feature>
<reference evidence="2 3" key="1">
    <citation type="submission" date="2021-06" db="EMBL/GenBank/DDBJ databases">
        <authorList>
            <person name="Palmer J.M."/>
        </authorList>
    </citation>
    <scope>NUCLEOTIDE SEQUENCE [LARGE SCALE GENOMIC DNA]</scope>
    <source>
        <strain evidence="2 3">GA_2019</strain>
        <tissue evidence="2">Muscle</tissue>
    </source>
</reference>
<protein>
    <submittedName>
        <fullName evidence="2">Uncharacterized protein</fullName>
    </submittedName>
</protein>
<gene>
    <name evidence="2" type="ORF">GOODEAATRI_007157</name>
</gene>